<keyword evidence="7 16" id="KW-0732">Signal</keyword>
<feature type="binding site" evidence="14">
    <location>
        <position position="227"/>
    </location>
    <ligand>
        <name>substrate</name>
    </ligand>
</feature>
<evidence type="ECO:0000256" key="15">
    <source>
        <dbReference type="RuleBase" id="RU004016"/>
    </source>
</evidence>
<dbReference type="GO" id="GO:0071555">
    <property type="term" value="P:cell wall organization"/>
    <property type="evidence" value="ECO:0007669"/>
    <property type="project" value="UniProtKB-KW"/>
</dbReference>
<dbReference type="InterPro" id="IPR015956">
    <property type="entry name" value="Peniciliin-bd_prot_C_sf"/>
</dbReference>
<feature type="active site" description="Proton acceptor" evidence="13">
    <location>
        <position position="68"/>
    </location>
</feature>
<accession>A0A2K9N8V7</accession>
<keyword evidence="9" id="KW-0133">Cell shape</keyword>
<reference evidence="18 19" key="1">
    <citation type="submission" date="2017-12" db="EMBL/GenBank/DDBJ databases">
        <title>Genomes of bacteria within cyanobacterial aggregates.</title>
        <authorList>
            <person name="Cai H."/>
        </authorList>
    </citation>
    <scope>NUCLEOTIDE SEQUENCE [LARGE SCALE GENOMIC DNA]</scope>
    <source>
        <strain evidence="18 19">TH16</strain>
    </source>
</reference>
<evidence type="ECO:0000256" key="13">
    <source>
        <dbReference type="PIRSR" id="PIRSR618044-1"/>
    </source>
</evidence>
<evidence type="ECO:0000256" key="2">
    <source>
        <dbReference type="ARBA" id="ARBA00004752"/>
    </source>
</evidence>
<comment type="catalytic activity">
    <reaction evidence="12">
        <text>Preferential cleavage: (Ac)2-L-Lys-D-Ala-|-D-Ala. Also transpeptidation of peptidyl-alanyl moieties that are N-acyl substituents of D-alanine.</text>
        <dbReference type="EC" id="3.4.16.4"/>
    </reaction>
</comment>
<protein>
    <recommendedName>
        <fullName evidence="4">serine-type D-Ala-D-Ala carboxypeptidase</fullName>
        <ecNumber evidence="4">3.4.16.4</ecNumber>
    </recommendedName>
</protein>
<dbReference type="Gene3D" id="2.60.410.10">
    <property type="entry name" value="D-Ala-D-Ala carboxypeptidase, C-terminal domain"/>
    <property type="match status" value="1"/>
</dbReference>
<dbReference type="Gene3D" id="3.40.710.10">
    <property type="entry name" value="DD-peptidase/beta-lactamase superfamily"/>
    <property type="match status" value="1"/>
</dbReference>
<evidence type="ECO:0000256" key="14">
    <source>
        <dbReference type="PIRSR" id="PIRSR618044-2"/>
    </source>
</evidence>
<dbReference type="Pfam" id="PF00768">
    <property type="entry name" value="Peptidase_S11"/>
    <property type="match status" value="1"/>
</dbReference>
<dbReference type="OrthoDB" id="9795979at2"/>
<dbReference type="PANTHER" id="PTHR21581">
    <property type="entry name" value="D-ALANYL-D-ALANINE CARBOXYPEPTIDASE"/>
    <property type="match status" value="1"/>
</dbReference>
<dbReference type="GO" id="GO:0009252">
    <property type="term" value="P:peptidoglycan biosynthetic process"/>
    <property type="evidence" value="ECO:0007669"/>
    <property type="project" value="UniProtKB-UniPathway"/>
</dbReference>
<dbReference type="PRINTS" id="PR00725">
    <property type="entry name" value="DADACBPTASE1"/>
</dbReference>
<evidence type="ECO:0000256" key="8">
    <source>
        <dbReference type="ARBA" id="ARBA00022801"/>
    </source>
</evidence>
<comment type="similarity">
    <text evidence="3 15">Belongs to the peptidase S11 family.</text>
</comment>
<dbReference type="EC" id="3.4.16.4" evidence="4"/>
<feature type="active site" description="Acyl-ester intermediate" evidence="13">
    <location>
        <position position="65"/>
    </location>
</feature>
<dbReference type="Proteomes" id="UP000234752">
    <property type="component" value="Chromosome eg_1"/>
</dbReference>
<keyword evidence="10" id="KW-0573">Peptidoglycan synthesis</keyword>
<keyword evidence="8" id="KW-0378">Hydrolase</keyword>
<dbReference type="Pfam" id="PF07943">
    <property type="entry name" value="PBP5_C"/>
    <property type="match status" value="1"/>
</dbReference>
<dbReference type="InterPro" id="IPR018044">
    <property type="entry name" value="Peptidase_S11"/>
</dbReference>
<gene>
    <name evidence="18" type="ORF">C0V82_04140</name>
</gene>
<evidence type="ECO:0000256" key="6">
    <source>
        <dbReference type="ARBA" id="ARBA00022670"/>
    </source>
</evidence>
<evidence type="ECO:0000256" key="4">
    <source>
        <dbReference type="ARBA" id="ARBA00012448"/>
    </source>
</evidence>
<evidence type="ECO:0000256" key="11">
    <source>
        <dbReference type="ARBA" id="ARBA00023316"/>
    </source>
</evidence>
<feature type="chain" id="PRO_5014966475" description="serine-type D-Ala-D-Ala carboxypeptidase" evidence="16">
    <location>
        <begin position="32"/>
        <end position="398"/>
    </location>
</feature>
<evidence type="ECO:0000256" key="5">
    <source>
        <dbReference type="ARBA" id="ARBA00022645"/>
    </source>
</evidence>
<dbReference type="InterPro" id="IPR037167">
    <property type="entry name" value="Peptidase_S11_C_sf"/>
</dbReference>
<feature type="domain" description="Peptidase S11 D-Ala-D-Ala carboxypeptidase A C-terminal" evidence="17">
    <location>
        <begin position="277"/>
        <end position="367"/>
    </location>
</feature>
<evidence type="ECO:0000256" key="3">
    <source>
        <dbReference type="ARBA" id="ARBA00007164"/>
    </source>
</evidence>
<organism evidence="18 19">
    <name type="scientific">Niveispirillum cyanobacteriorum</name>
    <dbReference type="NCBI Taxonomy" id="1612173"/>
    <lineage>
        <taxon>Bacteria</taxon>
        <taxon>Pseudomonadati</taxon>
        <taxon>Pseudomonadota</taxon>
        <taxon>Alphaproteobacteria</taxon>
        <taxon>Rhodospirillales</taxon>
        <taxon>Azospirillaceae</taxon>
        <taxon>Niveispirillum</taxon>
    </lineage>
</organism>
<evidence type="ECO:0000256" key="16">
    <source>
        <dbReference type="SAM" id="SignalP"/>
    </source>
</evidence>
<evidence type="ECO:0000256" key="10">
    <source>
        <dbReference type="ARBA" id="ARBA00022984"/>
    </source>
</evidence>
<dbReference type="InterPro" id="IPR012907">
    <property type="entry name" value="Peptidase_S11_C"/>
</dbReference>
<dbReference type="UniPathway" id="UPA00219"/>
<evidence type="ECO:0000313" key="19">
    <source>
        <dbReference type="Proteomes" id="UP000234752"/>
    </source>
</evidence>
<dbReference type="EMBL" id="CP025611">
    <property type="protein sequence ID" value="AUN29509.1"/>
    <property type="molecule type" value="Genomic_DNA"/>
</dbReference>
<dbReference type="SUPFAM" id="SSF69189">
    <property type="entry name" value="Penicillin-binding protein associated domain"/>
    <property type="match status" value="1"/>
</dbReference>
<name>A0A2K9N8V7_9PROT</name>
<evidence type="ECO:0000259" key="17">
    <source>
        <dbReference type="SMART" id="SM00936"/>
    </source>
</evidence>
<keyword evidence="11" id="KW-0961">Cell wall biogenesis/degradation</keyword>
<dbReference type="InterPro" id="IPR012338">
    <property type="entry name" value="Beta-lactam/transpept-like"/>
</dbReference>
<evidence type="ECO:0000256" key="7">
    <source>
        <dbReference type="ARBA" id="ARBA00022729"/>
    </source>
</evidence>
<feature type="active site" evidence="13">
    <location>
        <position position="125"/>
    </location>
</feature>
<evidence type="ECO:0000313" key="18">
    <source>
        <dbReference type="EMBL" id="AUN29509.1"/>
    </source>
</evidence>
<evidence type="ECO:0000256" key="9">
    <source>
        <dbReference type="ARBA" id="ARBA00022960"/>
    </source>
</evidence>
<dbReference type="SUPFAM" id="SSF56601">
    <property type="entry name" value="beta-lactamase/transpeptidase-like"/>
    <property type="match status" value="1"/>
</dbReference>
<keyword evidence="19" id="KW-1185">Reference proteome</keyword>
<evidence type="ECO:0000256" key="12">
    <source>
        <dbReference type="ARBA" id="ARBA00034000"/>
    </source>
</evidence>
<evidence type="ECO:0000256" key="1">
    <source>
        <dbReference type="ARBA" id="ARBA00003217"/>
    </source>
</evidence>
<comment type="function">
    <text evidence="1">Removes C-terminal D-alanyl residues from sugar-peptide cell wall precursors.</text>
</comment>
<sequence>MDIRIAHRMKGAARSVAAALLFTVSALPAMAADLDTIAREAILVDAETNTVLFEKNADERMPTSSMSKVATAYMLFERVKEGRLSLDDTLPVSERAWKVQGSKMFVELGNNIKVEDLVRGMVIQSGNDACVVLAEGMSGTEEAFAAAMTKRMKELGLNNTNLMNASGMPDPNHYSTARDLSVLARHLIRDFPDHYHYYSELDYTYHGIKQGNRNPLLYRNMGVDGIKTGHTEAAGYGLIASGERDGRRLVLVVNGLPNMQARADESARILEWGWREFDNFTLFKAGETVDSLPVWLGVAETVPLVIQDQVKITMTHDQKQKMKVSFKADSPVAAPVTKGAKLGTLIVTAPGLETLELPLLAGADVAQLGLFGRMGAALSHFFGGSSQPASPPAPAPAQ</sequence>
<keyword evidence="5 18" id="KW-0121">Carboxypeptidase</keyword>
<dbReference type="GO" id="GO:0006508">
    <property type="term" value="P:proteolysis"/>
    <property type="evidence" value="ECO:0007669"/>
    <property type="project" value="UniProtKB-KW"/>
</dbReference>
<dbReference type="GO" id="GO:0009002">
    <property type="term" value="F:serine-type D-Ala-D-Ala carboxypeptidase activity"/>
    <property type="evidence" value="ECO:0007669"/>
    <property type="project" value="UniProtKB-EC"/>
</dbReference>
<feature type="signal peptide" evidence="16">
    <location>
        <begin position="1"/>
        <end position="31"/>
    </location>
</feature>
<proteinExistence type="inferred from homology"/>
<dbReference type="AlphaFoldDB" id="A0A2K9N8V7"/>
<dbReference type="GO" id="GO:0008360">
    <property type="term" value="P:regulation of cell shape"/>
    <property type="evidence" value="ECO:0007669"/>
    <property type="project" value="UniProtKB-KW"/>
</dbReference>
<dbReference type="KEGG" id="ncb:C0V82_04140"/>
<comment type="pathway">
    <text evidence="2">Cell wall biogenesis; peptidoglycan biosynthesis.</text>
</comment>
<keyword evidence="6" id="KW-0645">Protease</keyword>
<dbReference type="PANTHER" id="PTHR21581:SF6">
    <property type="entry name" value="TRAFFICKING PROTEIN PARTICLE COMPLEX SUBUNIT 12"/>
    <property type="match status" value="1"/>
</dbReference>
<dbReference type="InterPro" id="IPR001967">
    <property type="entry name" value="Peptidase_S11_N"/>
</dbReference>
<dbReference type="SMART" id="SM00936">
    <property type="entry name" value="PBP5_C"/>
    <property type="match status" value="1"/>
</dbReference>